<sequence length="71" mass="8230">MAENNDRVNQLVRSDRRLMVWMIVEELKQGVSSDHLGAGAGDAQSLHRRRDLDFAIRPRNLRMKDPNFTQP</sequence>
<comment type="caution">
    <text evidence="1">The sequence shown here is derived from an EMBL/GenBank/DDBJ whole genome shotgun (WGS) entry which is preliminary data.</text>
</comment>
<reference evidence="1" key="1">
    <citation type="submission" date="2023-11" db="EMBL/GenBank/DDBJ databases">
        <title>Genome assemblies of two species of porcelain crab, Petrolisthes cinctipes and Petrolisthes manimaculis (Anomura: Porcellanidae).</title>
        <authorList>
            <person name="Angst P."/>
        </authorList>
    </citation>
    <scope>NUCLEOTIDE SEQUENCE</scope>
    <source>
        <strain evidence="1">PB745_02</strain>
        <tissue evidence="1">Gill</tissue>
    </source>
</reference>
<dbReference type="EMBL" id="JAWZYT010001812">
    <property type="protein sequence ID" value="KAK4309000.1"/>
    <property type="molecule type" value="Genomic_DNA"/>
</dbReference>
<name>A0AAE1PHX1_9EUCA</name>
<gene>
    <name evidence="1" type="ORF">Pmani_019344</name>
</gene>
<evidence type="ECO:0000313" key="2">
    <source>
        <dbReference type="Proteomes" id="UP001292094"/>
    </source>
</evidence>
<keyword evidence="2" id="KW-1185">Reference proteome</keyword>
<protein>
    <submittedName>
        <fullName evidence="1">Uncharacterized protein</fullName>
    </submittedName>
</protein>
<proteinExistence type="predicted"/>
<organism evidence="1 2">
    <name type="scientific">Petrolisthes manimaculis</name>
    <dbReference type="NCBI Taxonomy" id="1843537"/>
    <lineage>
        <taxon>Eukaryota</taxon>
        <taxon>Metazoa</taxon>
        <taxon>Ecdysozoa</taxon>
        <taxon>Arthropoda</taxon>
        <taxon>Crustacea</taxon>
        <taxon>Multicrustacea</taxon>
        <taxon>Malacostraca</taxon>
        <taxon>Eumalacostraca</taxon>
        <taxon>Eucarida</taxon>
        <taxon>Decapoda</taxon>
        <taxon>Pleocyemata</taxon>
        <taxon>Anomura</taxon>
        <taxon>Galatheoidea</taxon>
        <taxon>Porcellanidae</taxon>
        <taxon>Petrolisthes</taxon>
    </lineage>
</organism>
<dbReference type="AlphaFoldDB" id="A0AAE1PHX1"/>
<accession>A0AAE1PHX1</accession>
<evidence type="ECO:0000313" key="1">
    <source>
        <dbReference type="EMBL" id="KAK4309000.1"/>
    </source>
</evidence>
<dbReference type="Proteomes" id="UP001292094">
    <property type="component" value="Unassembled WGS sequence"/>
</dbReference>